<evidence type="ECO:0000313" key="3">
    <source>
        <dbReference type="Proteomes" id="UP000317243"/>
    </source>
</evidence>
<name>A0A5C5X8S9_9PLAN</name>
<dbReference type="PROSITE" id="PS51257">
    <property type="entry name" value="PROKAR_LIPOPROTEIN"/>
    <property type="match status" value="1"/>
</dbReference>
<keyword evidence="3" id="KW-1185">Reference proteome</keyword>
<sequence>MRTACALLTICFLGGCEKAPSSDSTADSPEAVQQEPVEKKPQGFSKLEWKIVDKNKALEENPNLVEVSNETNAGDYLTAVTQSHFAATSRLNKATMEYNAKLSSFANSIDSSEDPKPLTFEEFDEQVRLNPNNMKGLYPWQVYAYDETNGTVTILEDREEKKRLHEENGLPYSEDE</sequence>
<feature type="region of interest" description="Disordered" evidence="1">
    <location>
        <begin position="18"/>
        <end position="42"/>
    </location>
</feature>
<gene>
    <name evidence="2" type="ORF">KOR42_19360</name>
</gene>
<comment type="caution">
    <text evidence="2">The sequence shown here is derived from an EMBL/GenBank/DDBJ whole genome shotgun (WGS) entry which is preliminary data.</text>
</comment>
<organism evidence="2 3">
    <name type="scientific">Thalassoglobus neptunius</name>
    <dbReference type="NCBI Taxonomy" id="1938619"/>
    <lineage>
        <taxon>Bacteria</taxon>
        <taxon>Pseudomonadati</taxon>
        <taxon>Planctomycetota</taxon>
        <taxon>Planctomycetia</taxon>
        <taxon>Planctomycetales</taxon>
        <taxon>Planctomycetaceae</taxon>
        <taxon>Thalassoglobus</taxon>
    </lineage>
</organism>
<accession>A0A5C5X8S9</accession>
<dbReference type="EMBL" id="SIHI01000001">
    <property type="protein sequence ID" value="TWT58555.1"/>
    <property type="molecule type" value="Genomic_DNA"/>
</dbReference>
<evidence type="ECO:0008006" key="4">
    <source>
        <dbReference type="Google" id="ProtNLM"/>
    </source>
</evidence>
<dbReference type="Proteomes" id="UP000317243">
    <property type="component" value="Unassembled WGS sequence"/>
</dbReference>
<reference evidence="2 3" key="1">
    <citation type="submission" date="2019-02" db="EMBL/GenBank/DDBJ databases">
        <title>Deep-cultivation of Planctomycetes and their phenomic and genomic characterization uncovers novel biology.</title>
        <authorList>
            <person name="Wiegand S."/>
            <person name="Jogler M."/>
            <person name="Boedeker C."/>
            <person name="Pinto D."/>
            <person name="Vollmers J."/>
            <person name="Rivas-Marin E."/>
            <person name="Kohn T."/>
            <person name="Peeters S.H."/>
            <person name="Heuer A."/>
            <person name="Rast P."/>
            <person name="Oberbeckmann S."/>
            <person name="Bunk B."/>
            <person name="Jeske O."/>
            <person name="Meyerdierks A."/>
            <person name="Storesund J.E."/>
            <person name="Kallscheuer N."/>
            <person name="Luecker S."/>
            <person name="Lage O.M."/>
            <person name="Pohl T."/>
            <person name="Merkel B.J."/>
            <person name="Hornburger P."/>
            <person name="Mueller R.-W."/>
            <person name="Bruemmer F."/>
            <person name="Labrenz M."/>
            <person name="Spormann A.M."/>
            <person name="Op Den Camp H."/>
            <person name="Overmann J."/>
            <person name="Amann R."/>
            <person name="Jetten M.S.M."/>
            <person name="Mascher T."/>
            <person name="Medema M.H."/>
            <person name="Devos D.P."/>
            <person name="Kaster A.-K."/>
            <person name="Ovreas L."/>
            <person name="Rohde M."/>
            <person name="Galperin M.Y."/>
            <person name="Jogler C."/>
        </authorList>
    </citation>
    <scope>NUCLEOTIDE SEQUENCE [LARGE SCALE GENOMIC DNA]</scope>
    <source>
        <strain evidence="2 3">KOR42</strain>
    </source>
</reference>
<dbReference type="OrthoDB" id="215661at2"/>
<proteinExistence type="predicted"/>
<dbReference type="AlphaFoldDB" id="A0A5C5X8S9"/>
<dbReference type="RefSeq" id="WP_146509027.1">
    <property type="nucleotide sequence ID" value="NZ_SIHI01000001.1"/>
</dbReference>
<evidence type="ECO:0000313" key="2">
    <source>
        <dbReference type="EMBL" id="TWT58555.1"/>
    </source>
</evidence>
<feature type="region of interest" description="Disordered" evidence="1">
    <location>
        <begin position="157"/>
        <end position="176"/>
    </location>
</feature>
<evidence type="ECO:0000256" key="1">
    <source>
        <dbReference type="SAM" id="MobiDB-lite"/>
    </source>
</evidence>
<protein>
    <recommendedName>
        <fullName evidence="4">Lipoprotein</fullName>
    </recommendedName>
</protein>
<feature type="compositionally biased region" description="Basic and acidic residues" evidence="1">
    <location>
        <begin position="157"/>
        <end position="168"/>
    </location>
</feature>